<proteinExistence type="predicted"/>
<reference evidence="1 2" key="1">
    <citation type="submission" date="2013-12" db="EMBL/GenBank/DDBJ databases">
        <title>Draft genome of the parsitic nematode Ancylostoma duodenale.</title>
        <authorList>
            <person name="Mitreva M."/>
        </authorList>
    </citation>
    <scope>NUCLEOTIDE SEQUENCE [LARGE SCALE GENOMIC DNA]</scope>
    <source>
        <strain evidence="1 2">Zhejiang</strain>
    </source>
</reference>
<accession>A0A0C2GWP0</accession>
<evidence type="ECO:0000313" key="1">
    <source>
        <dbReference type="EMBL" id="KIH63479.1"/>
    </source>
</evidence>
<organism evidence="1 2">
    <name type="scientific">Ancylostoma duodenale</name>
    <dbReference type="NCBI Taxonomy" id="51022"/>
    <lineage>
        <taxon>Eukaryota</taxon>
        <taxon>Metazoa</taxon>
        <taxon>Ecdysozoa</taxon>
        <taxon>Nematoda</taxon>
        <taxon>Chromadorea</taxon>
        <taxon>Rhabditida</taxon>
        <taxon>Rhabditina</taxon>
        <taxon>Rhabditomorpha</taxon>
        <taxon>Strongyloidea</taxon>
        <taxon>Ancylostomatidae</taxon>
        <taxon>Ancylostomatinae</taxon>
        <taxon>Ancylostoma</taxon>
    </lineage>
</organism>
<protein>
    <submittedName>
        <fullName evidence="1">Uncharacterized protein</fullName>
    </submittedName>
</protein>
<evidence type="ECO:0000313" key="2">
    <source>
        <dbReference type="Proteomes" id="UP000054047"/>
    </source>
</evidence>
<name>A0A0C2GWP0_9BILA</name>
<dbReference type="EMBL" id="KN728630">
    <property type="protein sequence ID" value="KIH63479.1"/>
    <property type="molecule type" value="Genomic_DNA"/>
</dbReference>
<dbReference type="AlphaFoldDB" id="A0A0C2GWP0"/>
<dbReference type="Proteomes" id="UP000054047">
    <property type="component" value="Unassembled WGS sequence"/>
</dbReference>
<keyword evidence="2" id="KW-1185">Reference proteome</keyword>
<gene>
    <name evidence="1" type="ORF">ANCDUO_06219</name>
</gene>
<sequence>MEDLMMNVKKIRYDTIGVMETRSWRPLDATFHNGEELFLGTCDSRGIGAVGVLVKTKLVIKSICLNSSQIS</sequence>